<comment type="caution">
    <text evidence="2">The sequence shown here is derived from an EMBL/GenBank/DDBJ whole genome shotgun (WGS) entry which is preliminary data.</text>
</comment>
<protein>
    <recommendedName>
        <fullName evidence="1">Putative restriction endonuclease domain-containing protein</fullName>
    </recommendedName>
</protein>
<gene>
    <name evidence="2" type="ORF">CUN51_00365</name>
</gene>
<dbReference type="Gene3D" id="3.90.1570.10">
    <property type="entry name" value="tt1808, chain A"/>
    <property type="match status" value="1"/>
</dbReference>
<evidence type="ECO:0000313" key="2">
    <source>
        <dbReference type="EMBL" id="PJF32116.1"/>
    </source>
</evidence>
<reference evidence="2 3" key="1">
    <citation type="submission" date="2017-11" db="EMBL/GenBank/DDBJ databases">
        <title>Evolution of Phototrophy in the Chloroflexi Phylum Driven by Horizontal Gene Transfer.</title>
        <authorList>
            <person name="Ward L.M."/>
            <person name="Hemp J."/>
            <person name="Shih P.M."/>
            <person name="Mcglynn S.E."/>
            <person name="Fischer W."/>
        </authorList>
    </citation>
    <scope>NUCLEOTIDE SEQUENCE [LARGE SCALE GENOMIC DNA]</scope>
    <source>
        <strain evidence="2">CP2_2F</strain>
    </source>
</reference>
<dbReference type="InterPro" id="IPR008538">
    <property type="entry name" value="Uma2"/>
</dbReference>
<dbReference type="PANTHER" id="PTHR34107:SF4">
    <property type="entry name" value="SLL1222 PROTEIN"/>
    <property type="match status" value="1"/>
</dbReference>
<dbReference type="InterPro" id="IPR012296">
    <property type="entry name" value="Nuclease_put_TT1808"/>
</dbReference>
<evidence type="ECO:0000259" key="1">
    <source>
        <dbReference type="Pfam" id="PF05685"/>
    </source>
</evidence>
<dbReference type="SUPFAM" id="SSF52980">
    <property type="entry name" value="Restriction endonuclease-like"/>
    <property type="match status" value="1"/>
</dbReference>
<evidence type="ECO:0000313" key="3">
    <source>
        <dbReference type="Proteomes" id="UP000228921"/>
    </source>
</evidence>
<dbReference type="Proteomes" id="UP000228921">
    <property type="component" value="Unassembled WGS sequence"/>
</dbReference>
<dbReference type="EMBL" id="PGTK01000001">
    <property type="protein sequence ID" value="PJF32116.1"/>
    <property type="molecule type" value="Genomic_DNA"/>
</dbReference>
<dbReference type="PANTHER" id="PTHR34107">
    <property type="entry name" value="SLL0198 PROTEIN-RELATED"/>
    <property type="match status" value="1"/>
</dbReference>
<dbReference type="AlphaFoldDB" id="A0A2M8P3J0"/>
<accession>A0A2M8P3J0</accession>
<name>A0A2M8P3J0_9CHLR</name>
<organism evidence="2 3">
    <name type="scientific">Candidatus Thermofonsia Clade 1 bacterium</name>
    <dbReference type="NCBI Taxonomy" id="2364210"/>
    <lineage>
        <taxon>Bacteria</taxon>
        <taxon>Bacillati</taxon>
        <taxon>Chloroflexota</taxon>
        <taxon>Candidatus Thermofontia</taxon>
        <taxon>Candidatus Thermofonsia Clade 1</taxon>
    </lineage>
</organism>
<dbReference type="CDD" id="cd06260">
    <property type="entry name" value="DUF820-like"/>
    <property type="match status" value="1"/>
</dbReference>
<dbReference type="Pfam" id="PF05685">
    <property type="entry name" value="Uma2"/>
    <property type="match status" value="1"/>
</dbReference>
<proteinExistence type="predicted"/>
<sequence>MGAGRVKLTDAEFAAICALPANQARRLELHAGDIYEMAPSSQFASVITWRLSSFLSMHVLRADLGIMLSSEGGIRFAEDTVLAPDIAFIPKARITGIQAARFATDLPSLVVEVVSPSDSLAQVRQKAERYLRFGVDLVWIVLLEVRSLEQHTLVAGQVRVVTLTEADTLIGGAILPDFSLPLRDLFDIGYPIKV</sequence>
<feature type="domain" description="Putative restriction endonuclease" evidence="1">
    <location>
        <begin position="12"/>
        <end position="182"/>
    </location>
</feature>
<dbReference type="InterPro" id="IPR011335">
    <property type="entry name" value="Restrct_endonuc-II-like"/>
</dbReference>